<dbReference type="Gene3D" id="3.90.70.10">
    <property type="entry name" value="Cysteine proteinases"/>
    <property type="match status" value="1"/>
</dbReference>
<evidence type="ECO:0000256" key="1">
    <source>
        <dbReference type="SAM" id="Phobius"/>
    </source>
</evidence>
<keyword evidence="1" id="KW-0472">Membrane</keyword>
<gene>
    <name evidence="3" type="ORF">P7H43_05235</name>
</gene>
<protein>
    <submittedName>
        <fullName evidence="3">C39 family peptidase</fullName>
    </submittedName>
</protein>
<dbReference type="EMBL" id="JARQBJ010000002">
    <property type="protein sequence ID" value="MDT2809879.1"/>
    <property type="molecule type" value="Genomic_DNA"/>
</dbReference>
<accession>A0AAW8TW11</accession>
<sequence length="238" mass="26526">MRNERTRNPLKIILGVALISSGLGILGMQQITYNSFHGSFTDDEYFESTLTKTEYADEANDYLKAEGIQTPLVLQTDERWSNESYGVDGGQSIAENGCAPASLAMVLAYHEKRSVFPSEITDWAQAKYYVAGSGTDWSIFSDFAQANNLTYHDLGADFTKAQPYLEKGIPVVVSALPGEFTDNGHIMVLANYQATEDHLTILDPNDDPEKSHTYTWYAASECVDQFQHYWTFTKGTAL</sequence>
<keyword evidence="1" id="KW-0812">Transmembrane</keyword>
<evidence type="ECO:0000259" key="2">
    <source>
        <dbReference type="Pfam" id="PF13529"/>
    </source>
</evidence>
<keyword evidence="1" id="KW-1133">Transmembrane helix</keyword>
<organism evidence="3 4">
    <name type="scientific">Enterococcus asini</name>
    <dbReference type="NCBI Taxonomy" id="57732"/>
    <lineage>
        <taxon>Bacteria</taxon>
        <taxon>Bacillati</taxon>
        <taxon>Bacillota</taxon>
        <taxon>Bacilli</taxon>
        <taxon>Lactobacillales</taxon>
        <taxon>Enterococcaceae</taxon>
        <taxon>Enterococcus</taxon>
    </lineage>
</organism>
<feature type="transmembrane region" description="Helical" evidence="1">
    <location>
        <begin position="12"/>
        <end position="31"/>
    </location>
</feature>
<proteinExistence type="predicted"/>
<comment type="caution">
    <text evidence="3">The sequence shown here is derived from an EMBL/GenBank/DDBJ whole genome shotgun (WGS) entry which is preliminary data.</text>
</comment>
<dbReference type="InterPro" id="IPR039564">
    <property type="entry name" value="Peptidase_C39-like"/>
</dbReference>
<dbReference type="Proteomes" id="UP001256711">
    <property type="component" value="Unassembled WGS sequence"/>
</dbReference>
<evidence type="ECO:0000313" key="3">
    <source>
        <dbReference type="EMBL" id="MDT2809879.1"/>
    </source>
</evidence>
<feature type="domain" description="Peptidase C39-like" evidence="2">
    <location>
        <begin position="69"/>
        <end position="205"/>
    </location>
</feature>
<dbReference type="AlphaFoldDB" id="A0AAW8TW11"/>
<evidence type="ECO:0000313" key="4">
    <source>
        <dbReference type="Proteomes" id="UP001256711"/>
    </source>
</evidence>
<dbReference type="RefSeq" id="WP_311835197.1">
    <property type="nucleotide sequence ID" value="NZ_JARQBJ010000002.1"/>
</dbReference>
<dbReference type="Pfam" id="PF13529">
    <property type="entry name" value="Peptidase_C39_2"/>
    <property type="match status" value="1"/>
</dbReference>
<name>A0AAW8TW11_9ENTE</name>
<reference evidence="3" key="1">
    <citation type="submission" date="2023-03" db="EMBL/GenBank/DDBJ databases">
        <authorList>
            <person name="Shen W."/>
            <person name="Cai J."/>
        </authorList>
    </citation>
    <scope>NUCLEOTIDE SEQUENCE</scope>
    <source>
        <strain evidence="3">B226-2</strain>
    </source>
</reference>